<evidence type="ECO:0000256" key="2">
    <source>
        <dbReference type="ARBA" id="ARBA00009773"/>
    </source>
</evidence>
<evidence type="ECO:0000256" key="1">
    <source>
        <dbReference type="ARBA" id="ARBA00004651"/>
    </source>
</evidence>
<feature type="transmembrane region" description="Helical" evidence="8">
    <location>
        <begin position="71"/>
        <end position="89"/>
    </location>
</feature>
<comment type="subcellular location">
    <subcellularLocation>
        <location evidence="1">Cell membrane</location>
        <topology evidence="1">Multi-pass membrane protein</topology>
    </subcellularLocation>
</comment>
<dbReference type="GO" id="GO:0005886">
    <property type="term" value="C:plasma membrane"/>
    <property type="evidence" value="ECO:0007669"/>
    <property type="project" value="UniProtKB-SubCell"/>
</dbReference>
<comment type="similarity">
    <text evidence="2">Belongs to the autoinducer-2 exporter (AI-2E) (TC 2.A.86) family.</text>
</comment>
<reference evidence="10" key="1">
    <citation type="submission" date="2009-12" db="EMBL/GenBank/DDBJ databases">
        <title>Sequence of Clostridiales genomosp. BVAB3 str. UPII9-5.</title>
        <authorList>
            <person name="Madupu R."/>
            <person name="Durkin A.S."/>
            <person name="Torralba M."/>
            <person name="Methe B."/>
            <person name="Sutton G.G."/>
            <person name="Strausberg R.L."/>
            <person name="Nelson K.E."/>
        </authorList>
    </citation>
    <scope>NUCLEOTIDE SEQUENCE [LARGE SCALE GENOMIC DNA]</scope>
    <source>
        <strain evidence="10">W1219</strain>
    </source>
</reference>
<dbReference type="Proteomes" id="UP000005017">
    <property type="component" value="Unassembled WGS sequence"/>
</dbReference>
<name>D2MP43_9FIRM</name>
<feature type="transmembrane region" description="Helical" evidence="8">
    <location>
        <begin position="157"/>
        <end position="180"/>
    </location>
</feature>
<dbReference type="InterPro" id="IPR002549">
    <property type="entry name" value="AI-2E-like"/>
</dbReference>
<evidence type="ECO:0000256" key="4">
    <source>
        <dbReference type="ARBA" id="ARBA00022475"/>
    </source>
</evidence>
<sequence length="365" mass="41031">MKFKNNPINQSIFLVFILVMIVLKIDWIFWFIQHFLSAFHSLLLGAILAYLVNITYVFLEKKKVQKIVALVLAYFLIVLVLVTLLFVIIPEVSNSIGSLVKNLPATIQSLGENDHLKKYAPMVVEQIQKVNWQSYVESMVHFVRTNVFNLASGTLNVVNSFVGLLSNGLIAVIFSIYLLANKSYLKKEISKIVHHFLKPTWVLKMKYAYGLLHQNFHNFIVGQLLEAFILSGLCMIGMFIFRFPYALSVGILVGFINIIPIIGAYIGGVIGAFMVFTVQPILSVFFILYLVILQQIESNLIYPKVVGAKIGLPAIWVFVTVVIMGSLFGIGGMLVGIPLVATCHQVLQEELKKDSIMTIKKEEGR</sequence>
<dbReference type="PANTHER" id="PTHR21716:SF53">
    <property type="entry name" value="PERMEASE PERM-RELATED"/>
    <property type="match status" value="1"/>
</dbReference>
<evidence type="ECO:0000256" key="8">
    <source>
        <dbReference type="SAM" id="Phobius"/>
    </source>
</evidence>
<keyword evidence="7 8" id="KW-0472">Membrane</keyword>
<evidence type="ECO:0000313" key="9">
    <source>
        <dbReference type="EMBL" id="EFC05663.1"/>
    </source>
</evidence>
<keyword evidence="3" id="KW-0813">Transport</keyword>
<evidence type="ECO:0000313" key="10">
    <source>
        <dbReference type="Proteomes" id="UP000005017"/>
    </source>
</evidence>
<feature type="transmembrane region" description="Helical" evidence="8">
    <location>
        <begin position="219"/>
        <end position="241"/>
    </location>
</feature>
<keyword evidence="5 8" id="KW-0812">Transmembrane</keyword>
<dbReference type="Pfam" id="PF01594">
    <property type="entry name" value="AI-2E_transport"/>
    <property type="match status" value="1"/>
</dbReference>
<dbReference type="RefSeq" id="WP_006627164.1">
    <property type="nucleotide sequence ID" value="NZ_ADFR01000008.1"/>
</dbReference>
<protein>
    <recommendedName>
        <fullName evidence="11">ATP synthase F0, A subunit</fullName>
    </recommendedName>
</protein>
<dbReference type="EMBL" id="ADFR01000008">
    <property type="protein sequence ID" value="EFC05663.1"/>
    <property type="molecule type" value="Genomic_DNA"/>
</dbReference>
<proteinExistence type="inferred from homology"/>
<gene>
    <name evidence="9" type="ORF">HMPREF9013_0268</name>
</gene>
<dbReference type="PANTHER" id="PTHR21716">
    <property type="entry name" value="TRANSMEMBRANE PROTEIN"/>
    <property type="match status" value="1"/>
</dbReference>
<dbReference type="OrthoDB" id="9793390at2"/>
<keyword evidence="10" id="KW-1185">Reference proteome</keyword>
<feature type="transmembrane region" description="Helical" evidence="8">
    <location>
        <begin position="314"/>
        <end position="343"/>
    </location>
</feature>
<dbReference type="STRING" id="679192.HMPREF9013_0268"/>
<dbReference type="eggNOG" id="COG0628">
    <property type="taxonomic scope" value="Bacteria"/>
</dbReference>
<evidence type="ECO:0000256" key="7">
    <source>
        <dbReference type="ARBA" id="ARBA00023136"/>
    </source>
</evidence>
<keyword evidence="6 8" id="KW-1133">Transmembrane helix</keyword>
<evidence type="ECO:0000256" key="5">
    <source>
        <dbReference type="ARBA" id="ARBA00022692"/>
    </source>
</evidence>
<comment type="caution">
    <text evidence="9">The sequence shown here is derived from an EMBL/GenBank/DDBJ whole genome shotgun (WGS) entry which is preliminary data.</text>
</comment>
<evidence type="ECO:0008006" key="11">
    <source>
        <dbReference type="Google" id="ProtNLM"/>
    </source>
</evidence>
<evidence type="ECO:0000256" key="3">
    <source>
        <dbReference type="ARBA" id="ARBA00022448"/>
    </source>
</evidence>
<accession>D2MP43</accession>
<organism evidence="9 10">
    <name type="scientific">Bulleidia extructa W1219</name>
    <dbReference type="NCBI Taxonomy" id="679192"/>
    <lineage>
        <taxon>Bacteria</taxon>
        <taxon>Bacillati</taxon>
        <taxon>Bacillota</taxon>
        <taxon>Erysipelotrichia</taxon>
        <taxon>Erysipelotrichales</taxon>
        <taxon>Erysipelotrichaceae</taxon>
        <taxon>Bulleidia</taxon>
    </lineage>
</organism>
<feature type="transmembrane region" description="Helical" evidence="8">
    <location>
        <begin position="38"/>
        <end position="59"/>
    </location>
</feature>
<keyword evidence="4" id="KW-1003">Cell membrane</keyword>
<dbReference type="GO" id="GO:0055085">
    <property type="term" value="P:transmembrane transport"/>
    <property type="evidence" value="ECO:0007669"/>
    <property type="project" value="TreeGrafter"/>
</dbReference>
<feature type="transmembrane region" description="Helical" evidence="8">
    <location>
        <begin position="247"/>
        <end position="266"/>
    </location>
</feature>
<dbReference type="AlphaFoldDB" id="D2MP43"/>
<feature type="transmembrane region" description="Helical" evidence="8">
    <location>
        <begin position="273"/>
        <end position="294"/>
    </location>
</feature>
<evidence type="ECO:0000256" key="6">
    <source>
        <dbReference type="ARBA" id="ARBA00022989"/>
    </source>
</evidence>
<feature type="transmembrane region" description="Helical" evidence="8">
    <location>
        <begin position="12"/>
        <end position="32"/>
    </location>
</feature>